<evidence type="ECO:0000259" key="3">
    <source>
        <dbReference type="PROSITE" id="PS50893"/>
    </source>
</evidence>
<sequence length="253" mass="27049">MKTGETPVVSAVVVDDLVVTRGKGKARKEILHGISCELPTGSITGLLGPSGCGKTTLIRTVVGAQHITSGSVRVLGESAGTPRLRRLVSYTSQNLSIYPDISVADNVTYFARLAGVGSSSVTEAIETVGLDEQRDQLVSTLSGGQASRTSLACALVGKPQLLVLDEPTVGLDPLTRESLWTTLRNLANRGVTLLVSSHVMDEARHCDSVLLMRDGEFLAHEPIAHLQERTRTTNAEDAFLALVKQQDHEEANR</sequence>
<evidence type="ECO:0000313" key="5">
    <source>
        <dbReference type="EMBL" id="SQB65054.1"/>
    </source>
</evidence>
<dbReference type="OMA" id="VCHRFAV"/>
<dbReference type="SUPFAM" id="SSF52540">
    <property type="entry name" value="P-loop containing nucleoside triphosphate hydrolases"/>
    <property type="match status" value="1"/>
</dbReference>
<reference evidence="4 7" key="2">
    <citation type="submission" date="2020-04" db="EMBL/GenBank/DDBJ databases">
        <title>Antimicrobial susceptibility and clonality of vaginal-derived multi-drug resistant Mobiluncus isolates in China.</title>
        <authorList>
            <person name="Zhang X."/>
        </authorList>
    </citation>
    <scope>NUCLEOTIDE SEQUENCE [LARGE SCALE GENOMIC DNA]</scope>
    <source>
        <strain evidence="4 7">19</strain>
    </source>
</reference>
<dbReference type="InterPro" id="IPR003593">
    <property type="entry name" value="AAA+_ATPase"/>
</dbReference>
<evidence type="ECO:0000313" key="6">
    <source>
        <dbReference type="Proteomes" id="UP000250245"/>
    </source>
</evidence>
<evidence type="ECO:0000256" key="2">
    <source>
        <dbReference type="ARBA" id="ARBA00022840"/>
    </source>
</evidence>
<dbReference type="Proteomes" id="UP000553981">
    <property type="component" value="Unassembled WGS sequence"/>
</dbReference>
<gene>
    <name evidence="5" type="primary">ybhF</name>
    <name evidence="4" type="ORF">HHJ67_07455</name>
    <name evidence="5" type="ORF">NCTC11820_01315</name>
</gene>
<proteinExistence type="predicted"/>
<dbReference type="CDD" id="cd03230">
    <property type="entry name" value="ABC_DR_subfamily_A"/>
    <property type="match status" value="1"/>
</dbReference>
<reference evidence="5 6" key="1">
    <citation type="submission" date="2018-06" db="EMBL/GenBank/DDBJ databases">
        <authorList>
            <consortium name="Pathogen Informatics"/>
            <person name="Doyle S."/>
        </authorList>
    </citation>
    <scope>NUCLEOTIDE SEQUENCE [LARGE SCALE GENOMIC DNA]</scope>
    <source>
        <strain evidence="5 6">NCTC11820</strain>
    </source>
</reference>
<evidence type="ECO:0000256" key="1">
    <source>
        <dbReference type="ARBA" id="ARBA00022741"/>
    </source>
</evidence>
<keyword evidence="1" id="KW-0547">Nucleotide-binding</keyword>
<dbReference type="Gene3D" id="3.40.50.300">
    <property type="entry name" value="P-loop containing nucleotide triphosphate hydrolases"/>
    <property type="match status" value="1"/>
</dbReference>
<dbReference type="PANTHER" id="PTHR43038:SF3">
    <property type="entry name" value="ABC TRANSPORTER G FAMILY MEMBER 20 ISOFORM X1"/>
    <property type="match status" value="1"/>
</dbReference>
<accession>A0A2X2YLS6</accession>
<dbReference type="SMART" id="SM00382">
    <property type="entry name" value="AAA"/>
    <property type="match status" value="1"/>
</dbReference>
<evidence type="ECO:0000313" key="4">
    <source>
        <dbReference type="EMBL" id="NMW87583.1"/>
    </source>
</evidence>
<dbReference type="Pfam" id="PF00005">
    <property type="entry name" value="ABC_tran"/>
    <property type="match status" value="1"/>
</dbReference>
<dbReference type="GO" id="GO:0016887">
    <property type="term" value="F:ATP hydrolysis activity"/>
    <property type="evidence" value="ECO:0007669"/>
    <property type="project" value="InterPro"/>
</dbReference>
<dbReference type="PANTHER" id="PTHR43038">
    <property type="entry name" value="ATP-BINDING CASSETTE, SUB-FAMILY H, MEMBER 1"/>
    <property type="match status" value="1"/>
</dbReference>
<dbReference type="Proteomes" id="UP000250245">
    <property type="component" value="Unassembled WGS sequence"/>
</dbReference>
<evidence type="ECO:0000313" key="7">
    <source>
        <dbReference type="Proteomes" id="UP000553981"/>
    </source>
</evidence>
<feature type="domain" description="ABC transporter" evidence="3">
    <location>
        <begin position="12"/>
        <end position="239"/>
    </location>
</feature>
<protein>
    <submittedName>
        <fullName evidence="4">ABC transporter ATP-binding protein</fullName>
    </submittedName>
</protein>
<dbReference type="EMBL" id="UASJ01000001">
    <property type="protein sequence ID" value="SQB65054.1"/>
    <property type="molecule type" value="Genomic_DNA"/>
</dbReference>
<dbReference type="AlphaFoldDB" id="A0A2X2YLS6"/>
<keyword evidence="2 5" id="KW-0067">ATP-binding</keyword>
<dbReference type="InterPro" id="IPR027417">
    <property type="entry name" value="P-loop_NTPase"/>
</dbReference>
<name>A0A2X2YLS6_9ACTO</name>
<dbReference type="GeneID" id="55565400"/>
<dbReference type="RefSeq" id="WP_013189275.1">
    <property type="nucleotide sequence ID" value="NZ_CP068112.1"/>
</dbReference>
<dbReference type="InterPro" id="IPR003439">
    <property type="entry name" value="ABC_transporter-like_ATP-bd"/>
</dbReference>
<dbReference type="EMBL" id="JABCUI010000003">
    <property type="protein sequence ID" value="NMW87583.1"/>
    <property type="molecule type" value="Genomic_DNA"/>
</dbReference>
<dbReference type="GO" id="GO:0005524">
    <property type="term" value="F:ATP binding"/>
    <property type="evidence" value="ECO:0007669"/>
    <property type="project" value="UniProtKB-KW"/>
</dbReference>
<organism evidence="5 6">
    <name type="scientific">Mobiluncus curtisii</name>
    <dbReference type="NCBI Taxonomy" id="2051"/>
    <lineage>
        <taxon>Bacteria</taxon>
        <taxon>Bacillati</taxon>
        <taxon>Actinomycetota</taxon>
        <taxon>Actinomycetes</taxon>
        <taxon>Actinomycetales</taxon>
        <taxon>Actinomycetaceae</taxon>
        <taxon>Mobiluncus</taxon>
    </lineage>
</organism>
<dbReference type="PROSITE" id="PS50893">
    <property type="entry name" value="ABC_TRANSPORTER_2"/>
    <property type="match status" value="1"/>
</dbReference>